<protein>
    <submittedName>
        <fullName evidence="2">OXA-48 family carbapenem-hydrolyzing class D beta-lactamase OXA-54</fullName>
    </submittedName>
</protein>
<dbReference type="Pfam" id="PF00905">
    <property type="entry name" value="Transpeptidase"/>
    <property type="match status" value="1"/>
</dbReference>
<evidence type="ECO:0000313" key="3">
    <source>
        <dbReference type="Proteomes" id="UP001499909"/>
    </source>
</evidence>
<dbReference type="Proteomes" id="UP001499909">
    <property type="component" value="Unassembled WGS sequence"/>
</dbReference>
<evidence type="ECO:0000259" key="1">
    <source>
        <dbReference type="Pfam" id="PF00905"/>
    </source>
</evidence>
<dbReference type="EMBL" id="BAABDH010000002">
    <property type="protein sequence ID" value="GAA3917845.1"/>
    <property type="molecule type" value="Genomic_DNA"/>
</dbReference>
<accession>A0ABP7M9K3</accession>
<name>A0ABP7M9K3_9BACT</name>
<dbReference type="InterPro" id="IPR012338">
    <property type="entry name" value="Beta-lactam/transpept-like"/>
</dbReference>
<organism evidence="2 3">
    <name type="scientific">Hymenobacter algoricola</name>
    <dbReference type="NCBI Taxonomy" id="486267"/>
    <lineage>
        <taxon>Bacteria</taxon>
        <taxon>Pseudomonadati</taxon>
        <taxon>Bacteroidota</taxon>
        <taxon>Cytophagia</taxon>
        <taxon>Cytophagales</taxon>
        <taxon>Hymenobacteraceae</taxon>
        <taxon>Hymenobacter</taxon>
    </lineage>
</organism>
<sequence length="265" mass="30078">MLLLQVGARAQALTERNFQKYFDAYGVRGSFLLYDQQANKFTAYNVARCNEGFLPGATFQIPAVLIGLETGVLADTSQLLHNDGTQPADGIWIKDESVGWAIRHKCEPCFQQLSRDIGVKRYQQKLIGMKFGIMVVMPESLDSFWQSGVSRISQFQQVAFLRRLYNRQLPFSPRHQDLTKSLFRLQSAPGWTLYGKVGKTRRGKMSNGWFVGWLEQAGNVYFFALNVEPKDGKDANEQFLKGRREITERLLQELSLMPGPAAAKK</sequence>
<keyword evidence="3" id="KW-1185">Reference proteome</keyword>
<comment type="caution">
    <text evidence="2">The sequence shown here is derived from an EMBL/GenBank/DDBJ whole genome shotgun (WGS) entry which is preliminary data.</text>
</comment>
<dbReference type="InterPro" id="IPR001460">
    <property type="entry name" value="PCN-bd_Tpept"/>
</dbReference>
<reference evidence="3" key="1">
    <citation type="journal article" date="2019" name="Int. J. Syst. Evol. Microbiol.">
        <title>The Global Catalogue of Microorganisms (GCM) 10K type strain sequencing project: providing services to taxonomists for standard genome sequencing and annotation.</title>
        <authorList>
            <consortium name="The Broad Institute Genomics Platform"/>
            <consortium name="The Broad Institute Genome Sequencing Center for Infectious Disease"/>
            <person name="Wu L."/>
            <person name="Ma J."/>
        </authorList>
    </citation>
    <scope>NUCLEOTIDE SEQUENCE [LARGE SCALE GENOMIC DNA]</scope>
    <source>
        <strain evidence="3">JCM 17214</strain>
    </source>
</reference>
<proteinExistence type="predicted"/>
<dbReference type="SUPFAM" id="SSF56601">
    <property type="entry name" value="beta-lactamase/transpeptidase-like"/>
    <property type="match status" value="1"/>
</dbReference>
<evidence type="ECO:0000313" key="2">
    <source>
        <dbReference type="EMBL" id="GAA3917845.1"/>
    </source>
</evidence>
<dbReference type="Gene3D" id="3.40.710.10">
    <property type="entry name" value="DD-peptidase/beta-lactamase superfamily"/>
    <property type="match status" value="1"/>
</dbReference>
<feature type="domain" description="Penicillin-binding protein transpeptidase" evidence="1">
    <location>
        <begin position="39"/>
        <end position="234"/>
    </location>
</feature>
<gene>
    <name evidence="2" type="primary">blaOXA_1</name>
    <name evidence="2" type="ORF">GCM10022406_00720</name>
</gene>